<dbReference type="GO" id="GO:0005524">
    <property type="term" value="F:ATP binding"/>
    <property type="evidence" value="ECO:0007669"/>
    <property type="project" value="UniProtKB-KW"/>
</dbReference>
<dbReference type="InterPro" id="IPR023434">
    <property type="entry name" value="Arginosuc_synth_type_1_subfam"/>
</dbReference>
<evidence type="ECO:0000256" key="6">
    <source>
        <dbReference type="ARBA" id="ARBA00022741"/>
    </source>
</evidence>
<keyword evidence="5" id="KW-0028">Amino-acid biosynthesis</keyword>
<dbReference type="GO" id="GO:0004055">
    <property type="term" value="F:argininosuccinate synthase activity"/>
    <property type="evidence" value="ECO:0007669"/>
    <property type="project" value="UniProtKB-EC"/>
</dbReference>
<dbReference type="CDD" id="cd01999">
    <property type="entry name" value="ASS"/>
    <property type="match status" value="1"/>
</dbReference>
<comment type="pathway">
    <text evidence="1">Amino-acid biosynthesis; L-arginine biosynthesis; L-arginine from L-ornithine and carbamoyl phosphate: step 2/3.</text>
</comment>
<dbReference type="PROSITE" id="PS00564">
    <property type="entry name" value="ARGININOSUCCIN_SYN_1"/>
    <property type="match status" value="1"/>
</dbReference>
<dbReference type="NCBIfam" id="TIGR00032">
    <property type="entry name" value="argG"/>
    <property type="match status" value="1"/>
</dbReference>
<dbReference type="GO" id="GO:0000053">
    <property type="term" value="P:argininosuccinate metabolic process"/>
    <property type="evidence" value="ECO:0007669"/>
    <property type="project" value="TreeGrafter"/>
</dbReference>
<evidence type="ECO:0000256" key="3">
    <source>
        <dbReference type="ARBA" id="ARBA00022571"/>
    </source>
</evidence>
<dbReference type="PANTHER" id="PTHR11587">
    <property type="entry name" value="ARGININOSUCCINATE SYNTHASE"/>
    <property type="match status" value="1"/>
</dbReference>
<dbReference type="GO" id="GO:0006526">
    <property type="term" value="P:L-arginine biosynthetic process"/>
    <property type="evidence" value="ECO:0007669"/>
    <property type="project" value="UniProtKB-UniPathway"/>
</dbReference>
<evidence type="ECO:0000313" key="10">
    <source>
        <dbReference type="EMBL" id="RYU76389.1"/>
    </source>
</evidence>
<proteinExistence type="predicted"/>
<sequence length="396" mass="44306">MKKKVVLAYSGGLDTSFCVVYLTRELGLEVHTVIVNSGGFSDEELAAIEKRAYELGSTKHEVIDVTQRFYTDCLRYLIFGNVLKNDTYPLSVSAERMFQSLALAEYAREHQADYIAHGSTGAGNDQVRFDVAFSVISPNTEIITPIRDLKLSRQAEIDFLNKHGFEMSWEKAKYSINKGIWGTSVGGVETLTSHQALPESAYPTQLTATKPTSVEITFEKGEPVALNGETMDPVALIQALNDQAGAYAIGRDTHVGDTILGIKGRVGFEAPAPLILLKAHHLLEKHTSSRWQLLHKDYVANWYGTLLHEAQYLDPVMRDFEAFLTSSQERVSGKVFVTLKPYQFELQGIESKFDMMRSKVATYGEENDAWDGRDAKGFIKIFSNQLRIHSSFNDEN</sequence>
<evidence type="ECO:0000259" key="9">
    <source>
        <dbReference type="Pfam" id="PF20979"/>
    </source>
</evidence>
<dbReference type="EMBL" id="SEWE01000058">
    <property type="protein sequence ID" value="RYU76389.1"/>
    <property type="molecule type" value="Genomic_DNA"/>
</dbReference>
<evidence type="ECO:0000256" key="5">
    <source>
        <dbReference type="ARBA" id="ARBA00022605"/>
    </source>
</evidence>
<dbReference type="Gene3D" id="3.90.1260.10">
    <property type="entry name" value="Argininosuccinate synthetase, chain A, domain 2"/>
    <property type="match status" value="1"/>
</dbReference>
<reference evidence="10 11" key="1">
    <citation type="submission" date="2019-02" db="EMBL/GenBank/DDBJ databases">
        <title>Bacterial novel species isolated from soil.</title>
        <authorList>
            <person name="Jung H.-Y."/>
        </authorList>
    </citation>
    <scope>NUCLEOTIDE SEQUENCE [LARGE SCALE GENOMIC DNA]</scope>
    <source>
        <strain evidence="10 11">1-3-3-3</strain>
    </source>
</reference>
<name>A0A4Q5L751_9BACT</name>
<dbReference type="InterPro" id="IPR048268">
    <property type="entry name" value="Arginosuc_syn_C"/>
</dbReference>
<dbReference type="FunFam" id="3.40.50.620:FF:000019">
    <property type="entry name" value="Argininosuccinate synthase"/>
    <property type="match status" value="1"/>
</dbReference>
<evidence type="ECO:0000256" key="7">
    <source>
        <dbReference type="ARBA" id="ARBA00022840"/>
    </source>
</evidence>
<dbReference type="InterPro" id="IPR024074">
    <property type="entry name" value="AS_cat/multimer_dom_body"/>
</dbReference>
<dbReference type="RefSeq" id="WP_129922854.1">
    <property type="nucleotide sequence ID" value="NZ_SEWE01000058.1"/>
</dbReference>
<dbReference type="InterPro" id="IPR014729">
    <property type="entry name" value="Rossmann-like_a/b/a_fold"/>
</dbReference>
<evidence type="ECO:0000313" key="11">
    <source>
        <dbReference type="Proteomes" id="UP000294155"/>
    </source>
</evidence>
<feature type="domain" description="Arginosuccinate synthase-like N-terminal" evidence="8">
    <location>
        <begin position="4"/>
        <end position="165"/>
    </location>
</feature>
<keyword evidence="3" id="KW-0055">Arginine biosynthesis</keyword>
<keyword evidence="4 10" id="KW-0436">Ligase</keyword>
<feature type="domain" description="Arginosuccinate synthase C-terminal" evidence="9">
    <location>
        <begin position="174"/>
        <end position="387"/>
    </location>
</feature>
<gene>
    <name evidence="10" type="primary">argG</name>
    <name evidence="10" type="ORF">EWM57_18805</name>
</gene>
<dbReference type="Pfam" id="PF20979">
    <property type="entry name" value="Arginosuc_syn_C"/>
    <property type="match status" value="1"/>
</dbReference>
<dbReference type="PANTHER" id="PTHR11587:SF2">
    <property type="entry name" value="ARGININOSUCCINATE SYNTHASE"/>
    <property type="match status" value="1"/>
</dbReference>
<dbReference type="AlphaFoldDB" id="A0A4Q5L751"/>
<dbReference type="OrthoDB" id="9801641at2"/>
<keyword evidence="11" id="KW-1185">Reference proteome</keyword>
<evidence type="ECO:0000256" key="4">
    <source>
        <dbReference type="ARBA" id="ARBA00022598"/>
    </source>
</evidence>
<organism evidence="10 11">
    <name type="scientific">Hymenobacter persicinus</name>
    <dbReference type="NCBI Taxonomy" id="2025506"/>
    <lineage>
        <taxon>Bacteria</taxon>
        <taxon>Pseudomonadati</taxon>
        <taxon>Bacteroidota</taxon>
        <taxon>Cytophagia</taxon>
        <taxon>Cytophagales</taxon>
        <taxon>Hymenobacteraceae</taxon>
        <taxon>Hymenobacter</taxon>
    </lineage>
</organism>
<keyword evidence="7" id="KW-0067">ATP-binding</keyword>
<dbReference type="EC" id="6.3.4.5" evidence="2"/>
<keyword evidence="6" id="KW-0547">Nucleotide-binding</keyword>
<evidence type="ECO:0000259" key="8">
    <source>
        <dbReference type="Pfam" id="PF00764"/>
    </source>
</evidence>
<protein>
    <recommendedName>
        <fullName evidence="2">argininosuccinate synthase</fullName>
        <ecNumber evidence="2">6.3.4.5</ecNumber>
    </recommendedName>
</protein>
<dbReference type="InterPro" id="IPR048267">
    <property type="entry name" value="Arginosuc_syn_N"/>
</dbReference>
<dbReference type="Proteomes" id="UP000294155">
    <property type="component" value="Unassembled WGS sequence"/>
</dbReference>
<dbReference type="InterPro" id="IPR018223">
    <property type="entry name" value="Arginosuc_synth_CS"/>
</dbReference>
<dbReference type="InterPro" id="IPR001518">
    <property type="entry name" value="Arginosuc_synth"/>
</dbReference>
<accession>A0A4Q5L751</accession>
<dbReference type="SUPFAM" id="SSF69864">
    <property type="entry name" value="Argininosuccinate synthetase, C-terminal domain"/>
    <property type="match status" value="1"/>
</dbReference>
<dbReference type="Gene3D" id="3.40.50.620">
    <property type="entry name" value="HUPs"/>
    <property type="match status" value="1"/>
</dbReference>
<dbReference type="UniPathway" id="UPA00068">
    <property type="reaction ID" value="UER00113"/>
</dbReference>
<evidence type="ECO:0000256" key="2">
    <source>
        <dbReference type="ARBA" id="ARBA00012286"/>
    </source>
</evidence>
<dbReference type="Pfam" id="PF00764">
    <property type="entry name" value="Arginosuc_synth"/>
    <property type="match status" value="1"/>
</dbReference>
<evidence type="ECO:0000256" key="1">
    <source>
        <dbReference type="ARBA" id="ARBA00004967"/>
    </source>
</evidence>
<dbReference type="GO" id="GO:0005737">
    <property type="term" value="C:cytoplasm"/>
    <property type="evidence" value="ECO:0007669"/>
    <property type="project" value="TreeGrafter"/>
</dbReference>
<dbReference type="GO" id="GO:0000050">
    <property type="term" value="P:urea cycle"/>
    <property type="evidence" value="ECO:0007669"/>
    <property type="project" value="TreeGrafter"/>
</dbReference>
<dbReference type="SUPFAM" id="SSF52402">
    <property type="entry name" value="Adenine nucleotide alpha hydrolases-like"/>
    <property type="match status" value="1"/>
</dbReference>
<comment type="caution">
    <text evidence="10">The sequence shown here is derived from an EMBL/GenBank/DDBJ whole genome shotgun (WGS) entry which is preliminary data.</text>
</comment>